<sequence>MNADQPYPTRVTPAITTFSNTTIEAKLRERFFNSLSRRYATSGSPSSSVTSSVSSSPCSTALPTPTDEDHGDPEGYILKPPDVDLEATPRANCIQVFDGDSLNRNTACEIPTADMEVRRKREVLAKAVKSFFTVNLKKGSLSMRGFQRAPKAYIRDVFTPETPCPVKSAMDETIESMEADNTSSDYAAYKQTNDSVNSLAAVRGSPTESLSAFPVCPPLSSAYQSAKTSELSCVPDAAQVVKNSTTEVVRKVALFLPYVILVGFAPFLFPNHLSNLTFSSRLGYVSRPSTPLKAFAHHVSMLPYHVGIACGILGLLSFWSATFAVTSFAVLCGTAVWSWRGFRTDGQQILELGTDDRTTIYWVIKAAASNDLILTLQDVTWLCANDGSCEDDTSDGVSEDEDGPVDYIIKIRGNGSGNDSEMRVVVECVD</sequence>
<protein>
    <submittedName>
        <fullName evidence="3">Uncharacterized protein</fullName>
    </submittedName>
</protein>
<gene>
    <name evidence="3" type="ORF">EW026_g2983</name>
</gene>
<dbReference type="EMBL" id="SGPJ01000083">
    <property type="protein sequence ID" value="THG99334.1"/>
    <property type="molecule type" value="Genomic_DNA"/>
</dbReference>
<keyword evidence="2" id="KW-1133">Transmembrane helix</keyword>
<comment type="caution">
    <text evidence="3">The sequence shown here is derived from an EMBL/GenBank/DDBJ whole genome shotgun (WGS) entry which is preliminary data.</text>
</comment>
<dbReference type="Proteomes" id="UP000309038">
    <property type="component" value="Unassembled WGS sequence"/>
</dbReference>
<organism evidence="3 4">
    <name type="scientific">Hermanssonia centrifuga</name>
    <dbReference type="NCBI Taxonomy" id="98765"/>
    <lineage>
        <taxon>Eukaryota</taxon>
        <taxon>Fungi</taxon>
        <taxon>Dikarya</taxon>
        <taxon>Basidiomycota</taxon>
        <taxon>Agaricomycotina</taxon>
        <taxon>Agaricomycetes</taxon>
        <taxon>Polyporales</taxon>
        <taxon>Meruliaceae</taxon>
        <taxon>Hermanssonia</taxon>
    </lineage>
</organism>
<proteinExistence type="predicted"/>
<feature type="transmembrane region" description="Helical" evidence="2">
    <location>
        <begin position="304"/>
        <end position="337"/>
    </location>
</feature>
<feature type="transmembrane region" description="Helical" evidence="2">
    <location>
        <begin position="252"/>
        <end position="269"/>
    </location>
</feature>
<reference evidence="3 4" key="1">
    <citation type="submission" date="2019-02" db="EMBL/GenBank/DDBJ databases">
        <title>Genome sequencing of the rare red list fungi Phlebia centrifuga.</title>
        <authorList>
            <person name="Buettner E."/>
            <person name="Kellner H."/>
        </authorList>
    </citation>
    <scope>NUCLEOTIDE SEQUENCE [LARGE SCALE GENOMIC DNA]</scope>
    <source>
        <strain evidence="3 4">DSM 108282</strain>
    </source>
</reference>
<keyword evidence="2" id="KW-0472">Membrane</keyword>
<evidence type="ECO:0000313" key="3">
    <source>
        <dbReference type="EMBL" id="THG99334.1"/>
    </source>
</evidence>
<evidence type="ECO:0000313" key="4">
    <source>
        <dbReference type="Proteomes" id="UP000309038"/>
    </source>
</evidence>
<evidence type="ECO:0000256" key="2">
    <source>
        <dbReference type="SAM" id="Phobius"/>
    </source>
</evidence>
<keyword evidence="2" id="KW-0812">Transmembrane</keyword>
<keyword evidence="4" id="KW-1185">Reference proteome</keyword>
<feature type="region of interest" description="Disordered" evidence="1">
    <location>
        <begin position="39"/>
        <end position="73"/>
    </location>
</feature>
<dbReference type="AlphaFoldDB" id="A0A4S4KLI8"/>
<feature type="compositionally biased region" description="Low complexity" evidence="1">
    <location>
        <begin position="41"/>
        <end position="60"/>
    </location>
</feature>
<evidence type="ECO:0000256" key="1">
    <source>
        <dbReference type="SAM" id="MobiDB-lite"/>
    </source>
</evidence>
<name>A0A4S4KLI8_9APHY</name>
<accession>A0A4S4KLI8</accession>